<reference evidence="2 3" key="1">
    <citation type="submission" date="2023-07" db="EMBL/GenBank/DDBJ databases">
        <title>Sorghum-associated microbial communities from plants grown in Nebraska, USA.</title>
        <authorList>
            <person name="Schachtman D."/>
        </authorList>
    </citation>
    <scope>NUCLEOTIDE SEQUENCE [LARGE SCALE GENOMIC DNA]</scope>
    <source>
        <strain evidence="2 3">DS994</strain>
    </source>
</reference>
<accession>A0ABT9UHK2</accession>
<feature type="domain" description="Helix-turn-helix" evidence="1">
    <location>
        <begin position="10"/>
        <end position="60"/>
    </location>
</feature>
<dbReference type="EMBL" id="JAUSSY010000005">
    <property type="protein sequence ID" value="MDQ0118448.1"/>
    <property type="molecule type" value="Genomic_DNA"/>
</dbReference>
<gene>
    <name evidence="2" type="ORF">J2T22_001626</name>
</gene>
<organism evidence="2 3">
    <name type="scientific">Pseudarthrobacter defluvii</name>
    <dbReference type="NCBI Taxonomy" id="410837"/>
    <lineage>
        <taxon>Bacteria</taxon>
        <taxon>Bacillati</taxon>
        <taxon>Actinomycetota</taxon>
        <taxon>Actinomycetes</taxon>
        <taxon>Micrococcales</taxon>
        <taxon>Micrococcaceae</taxon>
        <taxon>Pseudarthrobacter</taxon>
    </lineage>
</organism>
<name>A0ABT9UHK2_9MICC</name>
<keyword evidence="3" id="KW-1185">Reference proteome</keyword>
<comment type="caution">
    <text evidence="2">The sequence shown here is derived from an EMBL/GenBank/DDBJ whole genome shotgun (WGS) entry which is preliminary data.</text>
</comment>
<evidence type="ECO:0000313" key="3">
    <source>
        <dbReference type="Proteomes" id="UP001226389"/>
    </source>
</evidence>
<dbReference type="NCBIfam" id="TIGR01764">
    <property type="entry name" value="excise"/>
    <property type="match status" value="1"/>
</dbReference>
<dbReference type="InterPro" id="IPR009061">
    <property type="entry name" value="DNA-bd_dom_put_sf"/>
</dbReference>
<dbReference type="Proteomes" id="UP001226389">
    <property type="component" value="Unassembled WGS sequence"/>
</dbReference>
<evidence type="ECO:0000313" key="2">
    <source>
        <dbReference type="EMBL" id="MDQ0118448.1"/>
    </source>
</evidence>
<proteinExistence type="predicted"/>
<dbReference type="SUPFAM" id="SSF46955">
    <property type="entry name" value="Putative DNA-binding domain"/>
    <property type="match status" value="1"/>
</dbReference>
<protein>
    <submittedName>
        <fullName evidence="2">Excisionase family DNA binding protein</fullName>
    </submittedName>
</protein>
<dbReference type="RefSeq" id="WP_307489471.1">
    <property type="nucleotide sequence ID" value="NZ_JAUSSY010000005.1"/>
</dbReference>
<dbReference type="InterPro" id="IPR010093">
    <property type="entry name" value="SinI_DNA-bd"/>
</dbReference>
<sequence>MTDEPRAPRFLTPSQVAEELNVKPSQVHALIKAGELRAFQIGGRGMWRIGRQDLEDYITEAYRRTAERIAAGELEDAGSEDDES</sequence>
<dbReference type="Pfam" id="PF12728">
    <property type="entry name" value="HTH_17"/>
    <property type="match status" value="1"/>
</dbReference>
<evidence type="ECO:0000259" key="1">
    <source>
        <dbReference type="Pfam" id="PF12728"/>
    </source>
</evidence>
<dbReference type="InterPro" id="IPR041657">
    <property type="entry name" value="HTH_17"/>
</dbReference>